<evidence type="ECO:0000256" key="5">
    <source>
        <dbReference type="RuleBase" id="RU004432"/>
    </source>
</evidence>
<dbReference type="Pfam" id="PF10431">
    <property type="entry name" value="ClpB_D2-small"/>
    <property type="match status" value="1"/>
</dbReference>
<dbReference type="SUPFAM" id="SSF81923">
    <property type="entry name" value="Double Clp-N motif"/>
    <property type="match status" value="1"/>
</dbReference>
<dbReference type="Gene3D" id="1.10.8.60">
    <property type="match status" value="2"/>
</dbReference>
<dbReference type="Pfam" id="PF00004">
    <property type="entry name" value="AAA"/>
    <property type="match status" value="1"/>
</dbReference>
<dbReference type="SMART" id="SM01086">
    <property type="entry name" value="ClpB_D2-small"/>
    <property type="match status" value="1"/>
</dbReference>
<dbReference type="RefSeq" id="WP_052400370.1">
    <property type="nucleotide sequence ID" value="NZ_CP009761.1"/>
</dbReference>
<dbReference type="PANTHER" id="PTHR11638">
    <property type="entry name" value="ATP-DEPENDENT CLP PROTEASE"/>
    <property type="match status" value="1"/>
</dbReference>
<evidence type="ECO:0000256" key="2">
    <source>
        <dbReference type="ARBA" id="ARBA00022741"/>
    </source>
</evidence>
<dbReference type="GO" id="GO:0005524">
    <property type="term" value="F:ATP binding"/>
    <property type="evidence" value="ECO:0007669"/>
    <property type="project" value="UniProtKB-KW"/>
</dbReference>
<dbReference type="STRING" id="33033.NW74_03160"/>
<dbReference type="CDD" id="cd00009">
    <property type="entry name" value="AAA"/>
    <property type="match status" value="1"/>
</dbReference>
<evidence type="ECO:0000256" key="1">
    <source>
        <dbReference type="ARBA" id="ARBA00022737"/>
    </source>
</evidence>
<reference evidence="9 10" key="1">
    <citation type="submission" date="2014-10" db="EMBL/GenBank/DDBJ databases">
        <title>Complete genome sequence of Parvimonas micra KCOM 1535 (= ChDC B708).</title>
        <authorList>
            <person name="Kook J.-K."/>
            <person name="Park S.-N."/>
            <person name="Lim Y.K."/>
            <person name="Roh H."/>
        </authorList>
    </citation>
    <scope>NUCLEOTIDE SEQUENCE [LARGE SCALE GENOMIC DNA]</scope>
    <source>
        <strain evidence="10">KCOM 1535 / ChDC B708</strain>
    </source>
</reference>
<dbReference type="InterPro" id="IPR041546">
    <property type="entry name" value="ClpA/ClpB_AAA_lid"/>
</dbReference>
<dbReference type="InterPro" id="IPR019489">
    <property type="entry name" value="Clp_ATPase_C"/>
</dbReference>
<dbReference type="GO" id="GO:0016887">
    <property type="term" value="F:ATP hydrolysis activity"/>
    <property type="evidence" value="ECO:0007669"/>
    <property type="project" value="InterPro"/>
</dbReference>
<feature type="coiled-coil region" evidence="6">
    <location>
        <begin position="433"/>
        <end position="460"/>
    </location>
</feature>
<dbReference type="KEGG" id="pmic:NW74_03160"/>
<dbReference type="InterPro" id="IPR003959">
    <property type="entry name" value="ATPase_AAA_core"/>
</dbReference>
<dbReference type="InterPro" id="IPR018368">
    <property type="entry name" value="ClpA/B_CS1"/>
</dbReference>
<accession>A0A0B4S0Y1</accession>
<dbReference type="InterPro" id="IPR036628">
    <property type="entry name" value="Clp_N_dom_sf"/>
</dbReference>
<dbReference type="InterPro" id="IPR004176">
    <property type="entry name" value="Clp_R_N"/>
</dbReference>
<dbReference type="Proteomes" id="UP000031386">
    <property type="component" value="Chromosome"/>
</dbReference>
<dbReference type="GO" id="GO:0034605">
    <property type="term" value="P:cellular response to heat"/>
    <property type="evidence" value="ECO:0007669"/>
    <property type="project" value="TreeGrafter"/>
</dbReference>
<keyword evidence="9" id="KW-0645">Protease</keyword>
<feature type="domain" description="AAA+ ATPase" evidence="7">
    <location>
        <begin position="194"/>
        <end position="335"/>
    </location>
</feature>
<dbReference type="GO" id="GO:0005737">
    <property type="term" value="C:cytoplasm"/>
    <property type="evidence" value="ECO:0007669"/>
    <property type="project" value="TreeGrafter"/>
</dbReference>
<dbReference type="Pfam" id="PF17871">
    <property type="entry name" value="AAA_lid_9"/>
    <property type="match status" value="1"/>
</dbReference>
<dbReference type="Gene3D" id="4.10.860.10">
    <property type="entry name" value="UVR domain"/>
    <property type="match status" value="1"/>
</dbReference>
<dbReference type="InterPro" id="IPR028299">
    <property type="entry name" value="ClpA/B_CS2"/>
</dbReference>
<dbReference type="Pfam" id="PF02861">
    <property type="entry name" value="Clp_N"/>
    <property type="match status" value="1"/>
</dbReference>
<dbReference type="PROSITE" id="PS00870">
    <property type="entry name" value="CLPAB_1"/>
    <property type="match status" value="1"/>
</dbReference>
<evidence type="ECO:0000256" key="6">
    <source>
        <dbReference type="SAM" id="Coils"/>
    </source>
</evidence>
<dbReference type="InterPro" id="IPR050130">
    <property type="entry name" value="ClpA_ClpB"/>
</dbReference>
<name>A0A0B4S0Y1_9FIRM</name>
<gene>
    <name evidence="9" type="ORF">NW74_03160</name>
</gene>
<feature type="domain" description="Clp ATPase C-terminal" evidence="8">
    <location>
        <begin position="710"/>
        <end position="799"/>
    </location>
</feature>
<sequence length="807" mass="91170">MYENVIRSVDEFIRYAVNEAFYLKDDYIGTEHILLAFLKINSRETESLISAGANYNSLKSYLIDKRGFGNFSNVASKLSKNAKKVVDNAMDIAMNSDNIQVLPCHLLISLMELKVGLAYKMLIETNVSPESILADIKEKIHFENDSDITGEVTTETLEKYTVNLNERAKNGKIDQVIGRDKEIDRILQILLRRTKNNPILIGEAGVGKTAIVEGLALRIVEGKVPEFLENKTIYSLDLPAMLAGSKYRGDFEKRVKDTLDEIMKNKNVIVFIDEFHNIVGTGGSEGSIDAANILKPFLARGEVQLIGATTTDEYRKYIEKDSALERRLQPIEVSEPTVSQTINILLGLREKYEKHHGIVITDEAIKAAVELSNRYLTDRFLPDKAIDLIDEAGSMLRIKSYLNPDDIIFLKDENSKLKADIKKFVANQEFLKAQEYKNRYEQNLEEIKKLKEIKKGKKNNDNLTLKYDDIAKVVSDWSKVPVNKLTVEESQKYLSLSDNLKNIVIGQGTAIDRVTSAIKRSRAGVSLGSKPIGSFIFVGATGVGKTYLAKSLANLLFESEENMIRIDMSEYMEKHTVSKLIGSPPGYVGYGEGGYLTEAVRRKPYSVVLFDEIEKAHPDVFNMLLQILDDGRLTDSQGKTVNFKNTVIIMTSNVGASAIEKKNTLGFSSKKDEVEKEYDRIKDIVNSELKIMFKPEFLNRVDDIIVFSRLDEKDIFKITELLLEKLKKRLKNIGLNVGYSNKIIKKLSDMGYDKAYGARPLERIIKSELENKIADEILKNEILSDEKLFLDVKKGNIVLEKVKIKTK</sequence>
<dbReference type="FunFam" id="3.40.50.300:FF:000010">
    <property type="entry name" value="Chaperone clpB 1, putative"/>
    <property type="match status" value="1"/>
</dbReference>
<dbReference type="InterPro" id="IPR001270">
    <property type="entry name" value="ClpA/B"/>
</dbReference>
<dbReference type="InterPro" id="IPR003593">
    <property type="entry name" value="AAA+_ATPase"/>
</dbReference>
<evidence type="ECO:0000256" key="3">
    <source>
        <dbReference type="ARBA" id="ARBA00022840"/>
    </source>
</evidence>
<evidence type="ECO:0000259" key="8">
    <source>
        <dbReference type="SMART" id="SM01086"/>
    </source>
</evidence>
<comment type="similarity">
    <text evidence="5">Belongs to the ClpA/ClpB family.</text>
</comment>
<keyword evidence="10" id="KW-1185">Reference proteome</keyword>
<keyword evidence="6" id="KW-0175">Coiled coil</keyword>
<dbReference type="SMART" id="SM00382">
    <property type="entry name" value="AAA"/>
    <property type="match status" value="2"/>
</dbReference>
<feature type="domain" description="AAA+ ATPase" evidence="7">
    <location>
        <begin position="531"/>
        <end position="711"/>
    </location>
</feature>
<protein>
    <submittedName>
        <fullName evidence="9">Clp protease ClpX</fullName>
    </submittedName>
</protein>
<keyword evidence="9" id="KW-0378">Hydrolase</keyword>
<dbReference type="OrthoDB" id="9803641at2"/>
<dbReference type="GO" id="GO:0008233">
    <property type="term" value="F:peptidase activity"/>
    <property type="evidence" value="ECO:0007669"/>
    <property type="project" value="UniProtKB-KW"/>
</dbReference>
<evidence type="ECO:0000313" key="10">
    <source>
        <dbReference type="Proteomes" id="UP000031386"/>
    </source>
</evidence>
<dbReference type="PRINTS" id="PR00300">
    <property type="entry name" value="CLPPROTEASEA"/>
</dbReference>
<dbReference type="InterPro" id="IPR027417">
    <property type="entry name" value="P-loop_NTPase"/>
</dbReference>
<dbReference type="PANTHER" id="PTHR11638:SF175">
    <property type="entry name" value="ATP-DEPENDENT CLP PROTEASE, ATP-BINDING SUBUNIT CLPC"/>
    <property type="match status" value="1"/>
</dbReference>
<keyword evidence="2 5" id="KW-0547">Nucleotide-binding</keyword>
<dbReference type="AlphaFoldDB" id="A0A0B4S0Y1"/>
<evidence type="ECO:0000256" key="4">
    <source>
        <dbReference type="ARBA" id="ARBA00023186"/>
    </source>
</evidence>
<organism evidence="9 10">
    <name type="scientific">Parvimonas micra</name>
    <dbReference type="NCBI Taxonomy" id="33033"/>
    <lineage>
        <taxon>Bacteria</taxon>
        <taxon>Bacillati</taxon>
        <taxon>Bacillota</taxon>
        <taxon>Tissierellia</taxon>
        <taxon>Tissierellales</taxon>
        <taxon>Peptoniphilaceae</taxon>
        <taxon>Parvimonas</taxon>
    </lineage>
</organism>
<dbReference type="EMBL" id="CP009761">
    <property type="protein sequence ID" value="AIZ36405.1"/>
    <property type="molecule type" value="Genomic_DNA"/>
</dbReference>
<dbReference type="GO" id="GO:0006508">
    <property type="term" value="P:proteolysis"/>
    <property type="evidence" value="ECO:0007669"/>
    <property type="project" value="UniProtKB-KW"/>
</dbReference>
<dbReference type="Gene3D" id="1.10.1780.10">
    <property type="entry name" value="Clp, N-terminal domain"/>
    <property type="match status" value="1"/>
</dbReference>
<dbReference type="Pfam" id="PF07724">
    <property type="entry name" value="AAA_2"/>
    <property type="match status" value="1"/>
</dbReference>
<dbReference type="Gene3D" id="3.40.50.300">
    <property type="entry name" value="P-loop containing nucleotide triphosphate hydrolases"/>
    <property type="match status" value="2"/>
</dbReference>
<evidence type="ECO:0000313" key="9">
    <source>
        <dbReference type="EMBL" id="AIZ36405.1"/>
    </source>
</evidence>
<proteinExistence type="inferred from homology"/>
<dbReference type="FunFam" id="3.40.50.300:FF:000025">
    <property type="entry name" value="ATP-dependent Clp protease subunit"/>
    <property type="match status" value="1"/>
</dbReference>
<dbReference type="SUPFAM" id="SSF52540">
    <property type="entry name" value="P-loop containing nucleoside triphosphate hydrolases"/>
    <property type="match status" value="2"/>
</dbReference>
<dbReference type="CDD" id="cd19499">
    <property type="entry name" value="RecA-like_ClpB_Hsp104-like"/>
    <property type="match status" value="1"/>
</dbReference>
<keyword evidence="4 5" id="KW-0143">Chaperone</keyword>
<dbReference type="PROSITE" id="PS00871">
    <property type="entry name" value="CLPAB_2"/>
    <property type="match status" value="1"/>
</dbReference>
<keyword evidence="1" id="KW-0677">Repeat</keyword>
<keyword evidence="3 5" id="KW-0067">ATP-binding</keyword>
<evidence type="ECO:0000259" key="7">
    <source>
        <dbReference type="SMART" id="SM00382"/>
    </source>
</evidence>